<dbReference type="InterPro" id="IPR013083">
    <property type="entry name" value="Znf_RING/FYVE/PHD"/>
</dbReference>
<dbReference type="SUPFAM" id="SSF57850">
    <property type="entry name" value="RING/U-box"/>
    <property type="match status" value="1"/>
</dbReference>
<dbReference type="InterPro" id="IPR016024">
    <property type="entry name" value="ARM-type_fold"/>
</dbReference>
<keyword evidence="5" id="KW-0833">Ubl conjugation pathway</keyword>
<gene>
    <name evidence="8" type="ORF">EUTSA_v10015380mg</name>
</gene>
<evidence type="ECO:0000256" key="1">
    <source>
        <dbReference type="ARBA" id="ARBA00000900"/>
    </source>
</evidence>
<name>V4LDP5_EUTSA</name>
<dbReference type="SMART" id="SM00504">
    <property type="entry name" value="Ubox"/>
    <property type="match status" value="1"/>
</dbReference>
<dbReference type="InterPro" id="IPR003613">
    <property type="entry name" value="Ubox_domain"/>
</dbReference>
<feature type="domain" description="U-box" evidence="7">
    <location>
        <begin position="28"/>
        <end position="101"/>
    </location>
</feature>
<dbReference type="InterPro" id="IPR011989">
    <property type="entry name" value="ARM-like"/>
</dbReference>
<evidence type="ECO:0000256" key="5">
    <source>
        <dbReference type="ARBA" id="ARBA00022786"/>
    </source>
</evidence>
<dbReference type="GO" id="GO:0061630">
    <property type="term" value="F:ubiquitin protein ligase activity"/>
    <property type="evidence" value="ECO:0007669"/>
    <property type="project" value="UniProtKB-EC"/>
</dbReference>
<dbReference type="GO" id="GO:0016567">
    <property type="term" value="P:protein ubiquitination"/>
    <property type="evidence" value="ECO:0007669"/>
    <property type="project" value="UniProtKB-UniPathway"/>
</dbReference>
<comment type="catalytic activity">
    <reaction evidence="1">
        <text>S-ubiquitinyl-[E2 ubiquitin-conjugating enzyme]-L-cysteine + [acceptor protein]-L-lysine = [E2 ubiquitin-conjugating enzyme]-L-cysteine + N(6)-ubiquitinyl-[acceptor protein]-L-lysine.</text>
        <dbReference type="EC" id="2.3.2.27"/>
    </reaction>
</comment>
<protein>
    <recommendedName>
        <fullName evidence="3">RING-type E3 ubiquitin transferase</fullName>
        <ecNumber evidence="3">2.3.2.27</ecNumber>
    </recommendedName>
</protein>
<dbReference type="eggNOG" id="KOG0167">
    <property type="taxonomic scope" value="Eukaryota"/>
</dbReference>
<comment type="pathway">
    <text evidence="2">Protein modification; protein ubiquitination.</text>
</comment>
<feature type="compositionally biased region" description="Low complexity" evidence="6">
    <location>
        <begin position="18"/>
        <end position="27"/>
    </location>
</feature>
<organism evidence="8 9">
    <name type="scientific">Eutrema salsugineum</name>
    <name type="common">Saltwater cress</name>
    <name type="synonym">Sisymbrium salsugineum</name>
    <dbReference type="NCBI Taxonomy" id="72664"/>
    <lineage>
        <taxon>Eukaryota</taxon>
        <taxon>Viridiplantae</taxon>
        <taxon>Streptophyta</taxon>
        <taxon>Embryophyta</taxon>
        <taxon>Tracheophyta</taxon>
        <taxon>Spermatophyta</taxon>
        <taxon>Magnoliopsida</taxon>
        <taxon>eudicotyledons</taxon>
        <taxon>Gunneridae</taxon>
        <taxon>Pentapetalae</taxon>
        <taxon>rosids</taxon>
        <taxon>malvids</taxon>
        <taxon>Brassicales</taxon>
        <taxon>Brassicaceae</taxon>
        <taxon>Eutremeae</taxon>
        <taxon>Eutrema</taxon>
    </lineage>
</organism>
<feature type="compositionally biased region" description="Basic and acidic residues" evidence="6">
    <location>
        <begin position="1"/>
        <end position="15"/>
    </location>
</feature>
<proteinExistence type="predicted"/>
<dbReference type="OMA" id="ENQYGTF"/>
<dbReference type="EMBL" id="KI517464">
    <property type="protein sequence ID" value="ESQ41834.1"/>
    <property type="molecule type" value="Genomic_DNA"/>
</dbReference>
<evidence type="ECO:0000256" key="6">
    <source>
        <dbReference type="SAM" id="MobiDB-lite"/>
    </source>
</evidence>
<dbReference type="PANTHER" id="PTHR23315:SF357">
    <property type="entry name" value="RING-TYPE E3 UBIQUITIN TRANSFERASE"/>
    <property type="match status" value="1"/>
</dbReference>
<dbReference type="AlphaFoldDB" id="V4LDP5"/>
<dbReference type="Gene3D" id="3.30.40.10">
    <property type="entry name" value="Zinc/RING finger domain, C3HC4 (zinc finger)"/>
    <property type="match status" value="1"/>
</dbReference>
<accession>V4LDP5</accession>
<dbReference type="UniPathway" id="UPA00143"/>
<feature type="non-terminal residue" evidence="8">
    <location>
        <position position="1"/>
    </location>
</feature>
<dbReference type="Gene3D" id="1.25.10.10">
    <property type="entry name" value="Leucine-rich Repeat Variant"/>
    <property type="match status" value="1"/>
</dbReference>
<evidence type="ECO:0000256" key="3">
    <source>
        <dbReference type="ARBA" id="ARBA00012483"/>
    </source>
</evidence>
<dbReference type="KEGG" id="eus:EUTSA_v10015380mg"/>
<dbReference type="Gramene" id="ESQ41834">
    <property type="protein sequence ID" value="ESQ41834"/>
    <property type="gene ID" value="EUTSA_v10015380mg"/>
</dbReference>
<dbReference type="EC" id="2.3.2.27" evidence="3"/>
<keyword evidence="9" id="KW-1185">Reference proteome</keyword>
<feature type="region of interest" description="Disordered" evidence="6">
    <location>
        <begin position="1"/>
        <end position="27"/>
    </location>
</feature>
<dbReference type="PANTHER" id="PTHR23315">
    <property type="entry name" value="U BOX DOMAIN-CONTAINING"/>
    <property type="match status" value="1"/>
</dbReference>
<dbReference type="CDD" id="cd16664">
    <property type="entry name" value="RING-Ubox_PUB"/>
    <property type="match status" value="1"/>
</dbReference>
<dbReference type="InterPro" id="IPR058678">
    <property type="entry name" value="ARM_PUB"/>
</dbReference>
<dbReference type="InterPro" id="IPR045210">
    <property type="entry name" value="RING-Ubox_PUB"/>
</dbReference>
<reference evidence="8 9" key="1">
    <citation type="journal article" date="2013" name="Front. Plant Sci.">
        <title>The Reference Genome of the Halophytic Plant Eutrema salsugineum.</title>
        <authorList>
            <person name="Yang R."/>
            <person name="Jarvis D.E."/>
            <person name="Chen H."/>
            <person name="Beilstein M.A."/>
            <person name="Grimwood J."/>
            <person name="Jenkins J."/>
            <person name="Shu S."/>
            <person name="Prochnik S."/>
            <person name="Xin M."/>
            <person name="Ma C."/>
            <person name="Schmutz J."/>
            <person name="Wing R.A."/>
            <person name="Mitchell-Olds T."/>
            <person name="Schumaker K.S."/>
            <person name="Wang X."/>
        </authorList>
    </citation>
    <scope>NUCLEOTIDE SEQUENCE [LARGE SCALE GENOMIC DNA]</scope>
</reference>
<dbReference type="PROSITE" id="PS51698">
    <property type="entry name" value="U_BOX"/>
    <property type="match status" value="1"/>
</dbReference>
<dbReference type="Pfam" id="PF25598">
    <property type="entry name" value="ARM_PUB"/>
    <property type="match status" value="1"/>
</dbReference>
<evidence type="ECO:0000313" key="8">
    <source>
        <dbReference type="EMBL" id="ESQ41834.1"/>
    </source>
</evidence>
<dbReference type="OrthoDB" id="10064100at2759"/>
<dbReference type="Proteomes" id="UP000030689">
    <property type="component" value="Unassembled WGS sequence"/>
</dbReference>
<keyword evidence="4" id="KW-0808">Transferase</keyword>
<dbReference type="SUPFAM" id="SSF48371">
    <property type="entry name" value="ARM repeat"/>
    <property type="match status" value="1"/>
</dbReference>
<dbReference type="Pfam" id="PF04564">
    <property type="entry name" value="U-box"/>
    <property type="match status" value="1"/>
</dbReference>
<evidence type="ECO:0000256" key="2">
    <source>
        <dbReference type="ARBA" id="ARBA00004906"/>
    </source>
</evidence>
<evidence type="ECO:0000259" key="7">
    <source>
        <dbReference type="PROSITE" id="PS51698"/>
    </source>
</evidence>
<sequence length="426" mass="47563">IMSCVREVESKKPETDISSSSPSSPKVEVPKVFKCTLSNKIMVEPVIIASGQTYEKRYITEWLRHERTCPKSNLVLSHLLLTPNHLVDELITQWCRENNYDRLKPSDEIATEMFTYGIDSLLQRISSPSSSVSDKTEAAKELRNQTKKFSNVRRFFVTELPDSITRLLSPLSASGEAVDSNPELQENIVTTLFNISIVEKNKTVIAENPLVIPLLIKFLKQGTPETRINSAATLLSLSAIDSNKIIMGNSEVLKALIDLIEEGDSAASLEAASVVFNLCILLQNREKAVLAGLIPVVTKKIKEGSNVAELLAILSLISTNNRAIEEMSDLGFMNDLFSILRKPSCSVISENAVVIVFNMCERNRDMSGLKSLREEENQYGTFTKLAKQGSDRAVRKAEAILKWLKRYDASEKRHRGNEESPKIRSC</sequence>
<evidence type="ECO:0000313" key="9">
    <source>
        <dbReference type="Proteomes" id="UP000030689"/>
    </source>
</evidence>
<evidence type="ECO:0000256" key="4">
    <source>
        <dbReference type="ARBA" id="ARBA00022679"/>
    </source>
</evidence>